<accession>A0A2G5IES5</accession>
<evidence type="ECO:0000256" key="1">
    <source>
        <dbReference type="SAM" id="MobiDB-lite"/>
    </source>
</evidence>
<reference evidence="2 4" key="1">
    <citation type="submission" date="2015-10" db="EMBL/GenBank/DDBJ databases">
        <title>The cercosporin biosynthetic gene cluster was horizontally transferred to several fungal lineages and shown to be expanded in Cercospora beticola based on microsynteny with recipient genomes.</title>
        <authorList>
            <person name="De Jonge R."/>
            <person name="Ebert M.K."/>
            <person name="Suttle J.C."/>
            <person name="Jurick Ii W.M."/>
            <person name="Secor G.A."/>
            <person name="Thomma B.P."/>
            <person name="Van De Peer Y."/>
            <person name="Bolton M.D."/>
        </authorList>
    </citation>
    <scope>NUCLEOTIDE SEQUENCE [LARGE SCALE GENOMIC DNA]</scope>
    <source>
        <strain evidence="2 4">09-40</strain>
    </source>
</reference>
<dbReference type="Proteomes" id="UP000230605">
    <property type="component" value="Chromosome 10"/>
</dbReference>
<dbReference type="AlphaFoldDB" id="A0A2G5IES5"/>
<dbReference type="OrthoDB" id="3636726at2759"/>
<protein>
    <submittedName>
        <fullName evidence="2">Uncharacterized protein</fullName>
    </submittedName>
</protein>
<evidence type="ECO:0000313" key="5">
    <source>
        <dbReference type="Proteomes" id="UP001302367"/>
    </source>
</evidence>
<reference evidence="3 5" key="2">
    <citation type="submission" date="2023-09" db="EMBL/GenBank/DDBJ databases">
        <title>Complete-Gapless Cercospora beticola genome.</title>
        <authorList>
            <person name="Wyatt N.A."/>
            <person name="Spanner R.E."/>
            <person name="Bolton M.D."/>
        </authorList>
    </citation>
    <scope>NUCLEOTIDE SEQUENCE [LARGE SCALE GENOMIC DNA]</scope>
    <source>
        <strain evidence="3">Cb09-40</strain>
    </source>
</reference>
<proteinExistence type="predicted"/>
<dbReference type="Proteomes" id="UP001302367">
    <property type="component" value="Chromosome 5"/>
</dbReference>
<sequence>MRFRKRANPTQNTAPQLPDEVLGSNESSLLIAPITEDEHPPTSGRGSAREHFRHPHITLKVSMADPHSARIADMDRLDRFDLRHALVMSTGPKHYIEELTFKTEENHQKLPKLDQNDGETAEILADFFSQLPNLRRVNLQMSWPPAQAFFLDVLATQPQLQLTQLVIHAPTYKPAQQMIQALDTFASTLRWLNISCQKFTADDWQLLFTHIRDKMQLQILDGKLWYVSIGPGPQDYRPLVKSKSVWTSPDHEPMREEFYVIDNVEASRMRGELGVRAGADRMIRLLEGVKESEEMEE</sequence>
<dbReference type="EMBL" id="CP134188">
    <property type="protein sequence ID" value="WPB04371.1"/>
    <property type="molecule type" value="Genomic_DNA"/>
</dbReference>
<evidence type="ECO:0000313" key="4">
    <source>
        <dbReference type="Proteomes" id="UP000230605"/>
    </source>
</evidence>
<dbReference type="SUPFAM" id="SSF52047">
    <property type="entry name" value="RNI-like"/>
    <property type="match status" value="1"/>
</dbReference>
<organism evidence="2 4">
    <name type="scientific">Cercospora beticola</name>
    <name type="common">Sugarbeet leaf spot fungus</name>
    <dbReference type="NCBI Taxonomy" id="122368"/>
    <lineage>
        <taxon>Eukaryota</taxon>
        <taxon>Fungi</taxon>
        <taxon>Dikarya</taxon>
        <taxon>Ascomycota</taxon>
        <taxon>Pezizomycotina</taxon>
        <taxon>Dothideomycetes</taxon>
        <taxon>Dothideomycetidae</taxon>
        <taxon>Mycosphaerellales</taxon>
        <taxon>Mycosphaerellaceae</taxon>
        <taxon>Cercospora</taxon>
    </lineage>
</organism>
<feature type="region of interest" description="Disordered" evidence="1">
    <location>
        <begin position="1"/>
        <end position="22"/>
    </location>
</feature>
<evidence type="ECO:0000313" key="3">
    <source>
        <dbReference type="EMBL" id="WPB04371.1"/>
    </source>
</evidence>
<keyword evidence="5" id="KW-1185">Reference proteome</keyword>
<name>A0A2G5IES5_CERBT</name>
<dbReference type="EMBL" id="LKMD01000099">
    <property type="protein sequence ID" value="PIB02973.1"/>
    <property type="molecule type" value="Genomic_DNA"/>
</dbReference>
<gene>
    <name evidence="2" type="ORF">CB0940_11990</name>
    <name evidence="3" type="ORF">RHO25_009017</name>
</gene>
<evidence type="ECO:0000313" key="2">
    <source>
        <dbReference type="EMBL" id="PIB02973.1"/>
    </source>
</evidence>